<feature type="region of interest" description="Disordered" evidence="1">
    <location>
        <begin position="1"/>
        <end position="40"/>
    </location>
</feature>
<keyword evidence="3" id="KW-1185">Reference proteome</keyword>
<reference evidence="2" key="1">
    <citation type="journal article" date="2014" name="Int. J. Syst. Evol. Microbiol.">
        <title>Complete genome sequence of Corynebacterium casei LMG S-19264T (=DSM 44701T), isolated from a smear-ripened cheese.</title>
        <authorList>
            <consortium name="US DOE Joint Genome Institute (JGI-PGF)"/>
            <person name="Walter F."/>
            <person name="Albersmeier A."/>
            <person name="Kalinowski J."/>
            <person name="Ruckert C."/>
        </authorList>
    </citation>
    <scope>NUCLEOTIDE SEQUENCE</scope>
    <source>
        <strain evidence="2">JCM 3172</strain>
    </source>
</reference>
<feature type="region of interest" description="Disordered" evidence="1">
    <location>
        <begin position="230"/>
        <end position="304"/>
    </location>
</feature>
<dbReference type="Proteomes" id="UP000619486">
    <property type="component" value="Unassembled WGS sequence"/>
</dbReference>
<sequence length="304" mass="33418">MFMHRDRGTAEAAPGRGRNGRDRRAPLAPNPVGQGHDDRPVQAQHLTPADMHALQRSVGNAAVVRALGRQRQIQRVEAGGEQDDRTRYRIQIQTSKTARTHHLDYWNLGFGHAWVALYKDEGGQETWKSYGFFPAEEVPHNKPFASVKGKVMRNHDNPANATSKLTAELTEEQYNSARDFIRTNEGRSYNLATFNCTTFARAVFEAATGESAPGLGLPLFENPNTLQDSIKRRNDRSGAPRKGEDINAGVGSNSDYDSDSSSDESWSNPLGGFRQMNAPAAQAQDPAPRPGPPAAPTPGRFEID</sequence>
<name>A0A918H3G1_9ACTN</name>
<dbReference type="EMBL" id="BMQQ01000008">
    <property type="protein sequence ID" value="GGT31244.1"/>
    <property type="molecule type" value="Genomic_DNA"/>
</dbReference>
<reference evidence="2" key="2">
    <citation type="submission" date="2020-09" db="EMBL/GenBank/DDBJ databases">
        <authorList>
            <person name="Sun Q."/>
            <person name="Ohkuma M."/>
        </authorList>
    </citation>
    <scope>NUCLEOTIDE SEQUENCE</scope>
    <source>
        <strain evidence="2">JCM 3172</strain>
    </source>
</reference>
<feature type="compositionally biased region" description="Pro residues" evidence="1">
    <location>
        <begin position="287"/>
        <end position="296"/>
    </location>
</feature>
<protein>
    <recommendedName>
        <fullName evidence="4">PPPDE domain-containing protein</fullName>
    </recommendedName>
</protein>
<gene>
    <name evidence="2" type="ORF">GCM10014713_25890</name>
</gene>
<dbReference type="AlphaFoldDB" id="A0A918H3G1"/>
<comment type="caution">
    <text evidence="2">The sequence shown here is derived from an EMBL/GenBank/DDBJ whole genome shotgun (WGS) entry which is preliminary data.</text>
</comment>
<evidence type="ECO:0000313" key="2">
    <source>
        <dbReference type="EMBL" id="GGT31244.1"/>
    </source>
</evidence>
<evidence type="ECO:0000313" key="3">
    <source>
        <dbReference type="Proteomes" id="UP000619486"/>
    </source>
</evidence>
<accession>A0A918H3G1</accession>
<evidence type="ECO:0008006" key="4">
    <source>
        <dbReference type="Google" id="ProtNLM"/>
    </source>
</evidence>
<proteinExistence type="predicted"/>
<organism evidence="2 3">
    <name type="scientific">Streptomyces purpureus</name>
    <dbReference type="NCBI Taxonomy" id="1951"/>
    <lineage>
        <taxon>Bacteria</taxon>
        <taxon>Bacillati</taxon>
        <taxon>Actinomycetota</taxon>
        <taxon>Actinomycetes</taxon>
        <taxon>Kitasatosporales</taxon>
        <taxon>Streptomycetaceae</taxon>
        <taxon>Streptomyces</taxon>
    </lineage>
</organism>
<feature type="compositionally biased region" description="Basic and acidic residues" evidence="1">
    <location>
        <begin position="230"/>
        <end position="245"/>
    </location>
</feature>
<evidence type="ECO:0000256" key="1">
    <source>
        <dbReference type="SAM" id="MobiDB-lite"/>
    </source>
</evidence>